<dbReference type="HOGENOM" id="CLU_2754968_0_0_5"/>
<dbReference type="Proteomes" id="UP000007460">
    <property type="component" value="Chromosome"/>
</dbReference>
<dbReference type="KEGG" id="apb:SAR116_0268"/>
<gene>
    <name evidence="1" type="ordered locus">SAR116_0268</name>
</gene>
<protein>
    <submittedName>
        <fullName evidence="1">Uncharacterized protein</fullName>
    </submittedName>
</protein>
<name>D5BQ13_PUNMI</name>
<evidence type="ECO:0000313" key="2">
    <source>
        <dbReference type="Proteomes" id="UP000007460"/>
    </source>
</evidence>
<proteinExistence type="predicted"/>
<keyword evidence="2" id="KW-1185">Reference proteome</keyword>
<dbReference type="EMBL" id="CP001751">
    <property type="protein sequence ID" value="ADE38511.1"/>
    <property type="molecule type" value="Genomic_DNA"/>
</dbReference>
<dbReference type="AlphaFoldDB" id="D5BQ13"/>
<accession>D5BQ13</accession>
<dbReference type="STRING" id="488538.SAR116_0268"/>
<evidence type="ECO:0000313" key="1">
    <source>
        <dbReference type="EMBL" id="ADE38511.1"/>
    </source>
</evidence>
<organism evidence="1 2">
    <name type="scientific">Puniceispirillum marinum (strain IMCC1322)</name>
    <dbReference type="NCBI Taxonomy" id="488538"/>
    <lineage>
        <taxon>Bacteria</taxon>
        <taxon>Pseudomonadati</taxon>
        <taxon>Pseudomonadota</taxon>
        <taxon>Alphaproteobacteria</taxon>
        <taxon>Candidatus Puniceispirillales</taxon>
        <taxon>Candidatus Puniceispirillaceae</taxon>
        <taxon>Candidatus Puniceispirillum</taxon>
    </lineage>
</organism>
<reference evidence="1 2" key="1">
    <citation type="journal article" date="2010" name="J. Bacteriol.">
        <title>Complete genome sequence of "Candidatus Puniceispirillum marinum" IMCC1322, a representative of the SAR116 clade in the Alphaproteobacteria.</title>
        <authorList>
            <person name="Oh H.M."/>
            <person name="Kwon K.K."/>
            <person name="Kang I."/>
            <person name="Kang S.G."/>
            <person name="Lee J.H."/>
            <person name="Kim S.J."/>
            <person name="Cho J.C."/>
        </authorList>
    </citation>
    <scope>NUCLEOTIDE SEQUENCE [LARGE SCALE GENOMIC DNA]</scope>
    <source>
        <strain evidence="1 2">IMCC1322</strain>
    </source>
</reference>
<sequence length="70" mass="8073">MIGKLIKTFTRSKVKIFLEQIFCFFKKDKVCSISKHNKMLFPAIINFEFGGLIAIKQTNCSPIMGLEIWS</sequence>